<sequence>MDVLDKLRNRRHMGPKGQLRGIGVCKASSSASATKIKTVMDTLDQLRNQRRMGPEGQLRGIGVRKISSGTPKLSELGARAIPGWVTHWEVARKLPETKPCGHRGGPKADNIVLRRSRSRDVTIGVRKVN</sequence>
<evidence type="ECO:0000313" key="1">
    <source>
        <dbReference type="EMBL" id="KAI5318351.1"/>
    </source>
</evidence>
<reference evidence="1 2" key="1">
    <citation type="journal article" date="2022" name="G3 (Bethesda)">
        <title>Whole-genome sequence and methylome profiling of the almond [Prunus dulcis (Mill.) D.A. Webb] cultivar 'Nonpareil'.</title>
        <authorList>
            <person name="D'Amico-Willman K.M."/>
            <person name="Ouma W.Z."/>
            <person name="Meulia T."/>
            <person name="Sideli G.M."/>
            <person name="Gradziel T.M."/>
            <person name="Fresnedo-Ramirez J."/>
        </authorList>
    </citation>
    <scope>NUCLEOTIDE SEQUENCE [LARGE SCALE GENOMIC DNA]</scope>
    <source>
        <strain evidence="1">Clone GOH B32 T37-40</strain>
    </source>
</reference>
<proteinExistence type="predicted"/>
<protein>
    <submittedName>
        <fullName evidence="1">Uncharacterized protein</fullName>
    </submittedName>
</protein>
<dbReference type="Proteomes" id="UP001054821">
    <property type="component" value="Chromosome 7"/>
</dbReference>
<organism evidence="1 2">
    <name type="scientific">Prunus dulcis</name>
    <name type="common">Almond</name>
    <name type="synonym">Amygdalus dulcis</name>
    <dbReference type="NCBI Taxonomy" id="3755"/>
    <lineage>
        <taxon>Eukaryota</taxon>
        <taxon>Viridiplantae</taxon>
        <taxon>Streptophyta</taxon>
        <taxon>Embryophyta</taxon>
        <taxon>Tracheophyta</taxon>
        <taxon>Spermatophyta</taxon>
        <taxon>Magnoliopsida</taxon>
        <taxon>eudicotyledons</taxon>
        <taxon>Gunneridae</taxon>
        <taxon>Pentapetalae</taxon>
        <taxon>rosids</taxon>
        <taxon>fabids</taxon>
        <taxon>Rosales</taxon>
        <taxon>Rosaceae</taxon>
        <taxon>Amygdaloideae</taxon>
        <taxon>Amygdaleae</taxon>
        <taxon>Prunus</taxon>
    </lineage>
</organism>
<name>A0AAD4YR20_PRUDU</name>
<comment type="caution">
    <text evidence="1">The sequence shown here is derived from an EMBL/GenBank/DDBJ whole genome shotgun (WGS) entry which is preliminary data.</text>
</comment>
<keyword evidence="2" id="KW-1185">Reference proteome</keyword>
<accession>A0AAD4YR20</accession>
<dbReference type="EMBL" id="JAJFAZ020000007">
    <property type="protein sequence ID" value="KAI5318351.1"/>
    <property type="molecule type" value="Genomic_DNA"/>
</dbReference>
<evidence type="ECO:0000313" key="2">
    <source>
        <dbReference type="Proteomes" id="UP001054821"/>
    </source>
</evidence>
<gene>
    <name evidence="1" type="ORF">L3X38_038059</name>
</gene>
<dbReference type="AlphaFoldDB" id="A0AAD4YR20"/>